<dbReference type="GO" id="GO:0045138">
    <property type="term" value="P:nematode male tail tip morphogenesis"/>
    <property type="evidence" value="ECO:0007669"/>
    <property type="project" value="UniProtKB-ARBA"/>
</dbReference>
<keyword evidence="4" id="KW-0808">Transferase</keyword>
<keyword evidence="9 14" id="KW-1133">Transmembrane helix</keyword>
<dbReference type="GO" id="GO:0043235">
    <property type="term" value="C:receptor complex"/>
    <property type="evidence" value="ECO:0007669"/>
    <property type="project" value="TreeGrafter"/>
</dbReference>
<name>G0NN30_CAEBE</name>
<sequence>MGFLFFPQTVWIPCFTICRASYNSIAILNANWRNQNGCENKTHMHTSQSPITEIPNIFKPRSARFATARRSDKDIQLTLFLFFFGLLVLLTFIWFVRKRRREIVTRRNRFSSTIRYTPAPTRSSVNIDSNDEEPHEELFYRLNRLGITYNIYKKKYEIDPLNLKVNAEKLGDGQYGFVNVGYLHNGEKRLKVAVKRSHKPHDEYEQGMFMAELTVMCAIEKHPNVLALIGGVTLTKPNKIIMEFVDEGSLLKFLDKYKKNEKDTYKELSTFDLISFAYQIAKGMEHLARIRCVHRDLASRNVLITSDGITKIGDFGLSRKYENKEYYRPRKEDPFKTFQPWLWMAPEAFENNRFTEKSDVWSFAVCLFEIFSLGDLPILNEIMRPFWKTADYLPQPKYCSDSVYEFMKLCWSENPEERPTFSECCDFFEKQLKHRSVKRFEDLERKLKKISKEHKTFKNWAGIN</sequence>
<protein>
    <recommendedName>
        <fullName evidence="2">receptor protein-tyrosine kinase</fullName>
        <ecNumber evidence="2">2.7.10.1</ecNumber>
    </recommendedName>
</protein>
<dbReference type="InterPro" id="IPR001245">
    <property type="entry name" value="Ser-Thr/Tyr_kinase_cat_dom"/>
</dbReference>
<evidence type="ECO:0000256" key="5">
    <source>
        <dbReference type="ARBA" id="ARBA00022692"/>
    </source>
</evidence>
<dbReference type="SMART" id="SM00219">
    <property type="entry name" value="TyrKc"/>
    <property type="match status" value="1"/>
</dbReference>
<dbReference type="OMA" id="PINDRIK"/>
<dbReference type="GO" id="GO:0005886">
    <property type="term" value="C:plasma membrane"/>
    <property type="evidence" value="ECO:0007669"/>
    <property type="project" value="UniProtKB-SubCell"/>
</dbReference>
<dbReference type="Gene3D" id="3.30.200.20">
    <property type="entry name" value="Phosphorylase Kinase, domain 1"/>
    <property type="match status" value="1"/>
</dbReference>
<reference evidence="17" key="1">
    <citation type="submission" date="2011-07" db="EMBL/GenBank/DDBJ databases">
        <authorList>
            <consortium name="Caenorhabditis brenneri Sequencing and Analysis Consortium"/>
            <person name="Wilson R.K."/>
        </authorList>
    </citation>
    <scope>NUCLEOTIDE SEQUENCE [LARGE SCALE GENOMIC DNA]</scope>
    <source>
        <strain evidence="17">PB2801</strain>
    </source>
</reference>
<dbReference type="HOGENOM" id="CLU_000288_7_40_1"/>
<keyword evidence="11" id="KW-0829">Tyrosine-protein kinase</keyword>
<feature type="transmembrane region" description="Helical" evidence="14">
    <location>
        <begin position="75"/>
        <end position="96"/>
    </location>
</feature>
<dbReference type="SUPFAM" id="SSF56112">
    <property type="entry name" value="Protein kinase-like (PK-like)"/>
    <property type="match status" value="1"/>
</dbReference>
<evidence type="ECO:0000256" key="6">
    <source>
        <dbReference type="ARBA" id="ARBA00022741"/>
    </source>
</evidence>
<evidence type="ECO:0000259" key="15">
    <source>
        <dbReference type="PROSITE" id="PS50011"/>
    </source>
</evidence>
<evidence type="ECO:0000313" key="17">
    <source>
        <dbReference type="Proteomes" id="UP000008068"/>
    </source>
</evidence>
<comment type="catalytic activity">
    <reaction evidence="12">
        <text>L-tyrosyl-[protein] + ATP = O-phospho-L-tyrosyl-[protein] + ADP + H(+)</text>
        <dbReference type="Rhea" id="RHEA:10596"/>
        <dbReference type="Rhea" id="RHEA-COMP:10136"/>
        <dbReference type="Rhea" id="RHEA-COMP:20101"/>
        <dbReference type="ChEBI" id="CHEBI:15378"/>
        <dbReference type="ChEBI" id="CHEBI:30616"/>
        <dbReference type="ChEBI" id="CHEBI:46858"/>
        <dbReference type="ChEBI" id="CHEBI:61978"/>
        <dbReference type="ChEBI" id="CHEBI:456216"/>
        <dbReference type="EC" id="2.7.10.1"/>
    </reaction>
</comment>
<dbReference type="InParanoid" id="G0NN30"/>
<proteinExistence type="predicted"/>
<dbReference type="InterPro" id="IPR008266">
    <property type="entry name" value="Tyr_kinase_AS"/>
</dbReference>
<evidence type="ECO:0000256" key="10">
    <source>
        <dbReference type="ARBA" id="ARBA00023136"/>
    </source>
</evidence>
<dbReference type="CDD" id="cd00192">
    <property type="entry name" value="PTKc"/>
    <property type="match status" value="1"/>
</dbReference>
<dbReference type="GO" id="GO:0004714">
    <property type="term" value="F:transmembrane receptor protein tyrosine kinase activity"/>
    <property type="evidence" value="ECO:0007669"/>
    <property type="project" value="UniProtKB-EC"/>
</dbReference>
<dbReference type="Gene3D" id="1.10.510.10">
    <property type="entry name" value="Transferase(Phosphotransferase) domain 1"/>
    <property type="match status" value="1"/>
</dbReference>
<evidence type="ECO:0000256" key="1">
    <source>
        <dbReference type="ARBA" id="ARBA00004162"/>
    </source>
</evidence>
<evidence type="ECO:0000256" key="9">
    <source>
        <dbReference type="ARBA" id="ARBA00022989"/>
    </source>
</evidence>
<dbReference type="GO" id="GO:0005524">
    <property type="term" value="F:ATP binding"/>
    <property type="evidence" value="ECO:0007669"/>
    <property type="project" value="UniProtKB-UniRule"/>
</dbReference>
<evidence type="ECO:0000256" key="14">
    <source>
        <dbReference type="SAM" id="Phobius"/>
    </source>
</evidence>
<dbReference type="Pfam" id="PF07714">
    <property type="entry name" value="PK_Tyr_Ser-Thr"/>
    <property type="match status" value="1"/>
</dbReference>
<accession>G0NN30</accession>
<keyword evidence="8 13" id="KW-0067">ATP-binding</keyword>
<dbReference type="OrthoDB" id="5982051at2759"/>
<feature type="binding site" evidence="13">
    <location>
        <position position="195"/>
    </location>
    <ligand>
        <name>ATP</name>
        <dbReference type="ChEBI" id="CHEBI:30616"/>
    </ligand>
</feature>
<evidence type="ECO:0000256" key="7">
    <source>
        <dbReference type="ARBA" id="ARBA00022777"/>
    </source>
</evidence>
<evidence type="ECO:0000256" key="12">
    <source>
        <dbReference type="ARBA" id="ARBA00051243"/>
    </source>
</evidence>
<comment type="subcellular location">
    <subcellularLocation>
        <location evidence="1">Cell membrane</location>
        <topology evidence="1">Single-pass membrane protein</topology>
    </subcellularLocation>
</comment>
<dbReference type="PANTHER" id="PTHR24416:SF602">
    <property type="entry name" value="PROTEIN VER-1-RELATED"/>
    <property type="match status" value="1"/>
</dbReference>
<evidence type="ECO:0000256" key="13">
    <source>
        <dbReference type="PROSITE-ProRule" id="PRU10141"/>
    </source>
</evidence>
<evidence type="ECO:0000256" key="2">
    <source>
        <dbReference type="ARBA" id="ARBA00011902"/>
    </source>
</evidence>
<dbReference type="GO" id="GO:0048680">
    <property type="term" value="P:positive regulation of axon regeneration"/>
    <property type="evidence" value="ECO:0007669"/>
    <property type="project" value="UniProtKB-ARBA"/>
</dbReference>
<keyword evidence="6 13" id="KW-0547">Nucleotide-binding</keyword>
<dbReference type="STRING" id="135651.G0NN30"/>
<organism evidence="17">
    <name type="scientific">Caenorhabditis brenneri</name>
    <name type="common">Nematode worm</name>
    <dbReference type="NCBI Taxonomy" id="135651"/>
    <lineage>
        <taxon>Eukaryota</taxon>
        <taxon>Metazoa</taxon>
        <taxon>Ecdysozoa</taxon>
        <taxon>Nematoda</taxon>
        <taxon>Chromadorea</taxon>
        <taxon>Rhabditida</taxon>
        <taxon>Rhabditina</taxon>
        <taxon>Rhabditomorpha</taxon>
        <taxon>Rhabditoidea</taxon>
        <taxon>Rhabditidae</taxon>
        <taxon>Peloderinae</taxon>
        <taxon>Caenorhabditis</taxon>
    </lineage>
</organism>
<dbReference type="PRINTS" id="PR00109">
    <property type="entry name" value="TYRKINASE"/>
</dbReference>
<dbReference type="PROSITE" id="PS00109">
    <property type="entry name" value="PROTEIN_KINASE_TYR"/>
    <property type="match status" value="1"/>
</dbReference>
<evidence type="ECO:0000256" key="3">
    <source>
        <dbReference type="ARBA" id="ARBA00022475"/>
    </source>
</evidence>
<keyword evidence="10 14" id="KW-0472">Membrane</keyword>
<keyword evidence="5 14" id="KW-0812">Transmembrane</keyword>
<dbReference type="PROSITE" id="PS00107">
    <property type="entry name" value="PROTEIN_KINASE_ATP"/>
    <property type="match status" value="1"/>
</dbReference>
<evidence type="ECO:0000313" key="16">
    <source>
        <dbReference type="EMBL" id="EGT34309.1"/>
    </source>
</evidence>
<dbReference type="AlphaFoldDB" id="G0NN30"/>
<keyword evidence="17" id="KW-1185">Reference proteome</keyword>
<dbReference type="InterPro" id="IPR011009">
    <property type="entry name" value="Kinase-like_dom_sf"/>
</dbReference>
<dbReference type="GO" id="GO:0007169">
    <property type="term" value="P:cell surface receptor protein tyrosine kinase signaling pathway"/>
    <property type="evidence" value="ECO:0007669"/>
    <property type="project" value="TreeGrafter"/>
</dbReference>
<evidence type="ECO:0000256" key="11">
    <source>
        <dbReference type="ARBA" id="ARBA00023137"/>
    </source>
</evidence>
<gene>
    <name evidence="16" type="ORF">CAEBREN_15821</name>
</gene>
<dbReference type="EMBL" id="GL379912">
    <property type="protein sequence ID" value="EGT34309.1"/>
    <property type="molecule type" value="Genomic_DNA"/>
</dbReference>
<dbReference type="InterPro" id="IPR017441">
    <property type="entry name" value="Protein_kinase_ATP_BS"/>
</dbReference>
<dbReference type="InterPro" id="IPR050122">
    <property type="entry name" value="RTK"/>
</dbReference>
<keyword evidence="7" id="KW-0418">Kinase</keyword>
<dbReference type="InterPro" id="IPR000719">
    <property type="entry name" value="Prot_kinase_dom"/>
</dbReference>
<dbReference type="GO" id="GO:0061564">
    <property type="term" value="P:axon development"/>
    <property type="evidence" value="ECO:0007669"/>
    <property type="project" value="UniProtKB-ARBA"/>
</dbReference>
<dbReference type="Proteomes" id="UP000008068">
    <property type="component" value="Unassembled WGS sequence"/>
</dbReference>
<keyword evidence="3" id="KW-1003">Cell membrane</keyword>
<evidence type="ECO:0000256" key="4">
    <source>
        <dbReference type="ARBA" id="ARBA00022679"/>
    </source>
</evidence>
<dbReference type="FunFam" id="3.30.200.20:FF:000586">
    <property type="entry name" value="Receptor protein-tyrosine kinase"/>
    <property type="match status" value="1"/>
</dbReference>
<dbReference type="InterPro" id="IPR020635">
    <property type="entry name" value="Tyr_kinase_cat_dom"/>
</dbReference>
<dbReference type="PROSITE" id="PS50011">
    <property type="entry name" value="PROTEIN_KINASE_DOM"/>
    <property type="match status" value="1"/>
</dbReference>
<feature type="domain" description="Protein kinase" evidence="15">
    <location>
        <begin position="164"/>
        <end position="437"/>
    </location>
</feature>
<dbReference type="PANTHER" id="PTHR24416">
    <property type="entry name" value="TYROSINE-PROTEIN KINASE RECEPTOR"/>
    <property type="match status" value="1"/>
</dbReference>
<evidence type="ECO:0000256" key="8">
    <source>
        <dbReference type="ARBA" id="ARBA00022840"/>
    </source>
</evidence>
<dbReference type="eggNOG" id="KOG0200">
    <property type="taxonomic scope" value="Eukaryota"/>
</dbReference>
<dbReference type="FunFam" id="1.10.510.10:FF:001512">
    <property type="entry name" value="Receptor tyrosine-protein kinase erbB-2"/>
    <property type="match status" value="1"/>
</dbReference>
<dbReference type="EC" id="2.7.10.1" evidence="2"/>